<dbReference type="Proteomes" id="UP000290288">
    <property type="component" value="Unassembled WGS sequence"/>
</dbReference>
<evidence type="ECO:0000313" key="3">
    <source>
        <dbReference type="Proteomes" id="UP000290288"/>
    </source>
</evidence>
<protein>
    <submittedName>
        <fullName evidence="2">Uncharacterized protein</fullName>
    </submittedName>
</protein>
<evidence type="ECO:0000256" key="1">
    <source>
        <dbReference type="SAM" id="MobiDB-lite"/>
    </source>
</evidence>
<proteinExistence type="predicted"/>
<comment type="caution">
    <text evidence="2">The sequence shown here is derived from an EMBL/GenBank/DDBJ whole genome shotgun (WGS) entry which is preliminary data.</text>
</comment>
<evidence type="ECO:0000313" key="2">
    <source>
        <dbReference type="EMBL" id="RXW11675.1"/>
    </source>
</evidence>
<gene>
    <name evidence="2" type="ORF">EST38_g14180</name>
</gene>
<dbReference type="EMBL" id="SDEE01001696">
    <property type="protein sequence ID" value="RXW11675.1"/>
    <property type="molecule type" value="Genomic_DNA"/>
</dbReference>
<name>A0A4Q2D0N2_9AGAR</name>
<sequence>MATPPPAEVTSYEAIVLQETRFKVTFAPETSVKTASDNVAQSLDARLASLSGERIIAPRNWRVDYIPRVDDPANKLLSSFPAGKLHMVFSTSSNEPTVARAFGHTVARVTAYFNKSLPKIHETLLDVDLSQKRCLLLEELLTEEAEGSAKKKQELSEQTKLIHKQTKLIQDQMVVIQEQMTLLTNKDAQLDEQLEALKKLAIMTFPLLLRILMDDTRAEIARTLGKEDWYDLKDAFKGSMPSVYERIKDKLSPKAWELVSHGNRYRDAGNASAHNAPPALIIQAVESLPFGTNREAFEAMIAFAYNTVEPQASPRSPEKSTPPVSSASLS</sequence>
<feature type="region of interest" description="Disordered" evidence="1">
    <location>
        <begin position="310"/>
        <end position="330"/>
    </location>
</feature>
<dbReference type="AlphaFoldDB" id="A0A4Q2D0N2"/>
<accession>A0A4Q2D0N2</accession>
<keyword evidence="3" id="KW-1185">Reference proteome</keyword>
<reference evidence="2 3" key="1">
    <citation type="submission" date="2019-01" db="EMBL/GenBank/DDBJ databases">
        <title>Draft genome sequence of Psathyrella aberdarensis IHI B618.</title>
        <authorList>
            <person name="Buettner E."/>
            <person name="Kellner H."/>
        </authorList>
    </citation>
    <scope>NUCLEOTIDE SEQUENCE [LARGE SCALE GENOMIC DNA]</scope>
    <source>
        <strain evidence="2 3">IHI B618</strain>
    </source>
</reference>
<organism evidence="2 3">
    <name type="scientific">Candolleomyces aberdarensis</name>
    <dbReference type="NCBI Taxonomy" id="2316362"/>
    <lineage>
        <taxon>Eukaryota</taxon>
        <taxon>Fungi</taxon>
        <taxon>Dikarya</taxon>
        <taxon>Basidiomycota</taxon>
        <taxon>Agaricomycotina</taxon>
        <taxon>Agaricomycetes</taxon>
        <taxon>Agaricomycetidae</taxon>
        <taxon>Agaricales</taxon>
        <taxon>Agaricineae</taxon>
        <taxon>Psathyrellaceae</taxon>
        <taxon>Candolleomyces</taxon>
    </lineage>
</organism>
<dbReference type="OrthoDB" id="3091231at2759"/>